<reference evidence="2" key="1">
    <citation type="journal article" date="2014" name="Int. J. Syst. Evol. Microbiol.">
        <title>Complete genome sequence of Corynebacterium casei LMG S-19264T (=DSM 44701T), isolated from a smear-ripened cheese.</title>
        <authorList>
            <consortium name="US DOE Joint Genome Institute (JGI-PGF)"/>
            <person name="Walter F."/>
            <person name="Albersmeier A."/>
            <person name="Kalinowski J."/>
            <person name="Ruckert C."/>
        </authorList>
    </citation>
    <scope>NUCLEOTIDE SEQUENCE</scope>
    <source>
        <strain evidence="2">KCTC 23224</strain>
    </source>
</reference>
<protein>
    <recommendedName>
        <fullName evidence="4">Lipocalin-like domain-containing protein</fullName>
    </recommendedName>
</protein>
<feature type="signal peptide" evidence="1">
    <location>
        <begin position="1"/>
        <end position="21"/>
    </location>
</feature>
<comment type="caution">
    <text evidence="2">The sequence shown here is derived from an EMBL/GenBank/DDBJ whole genome shotgun (WGS) entry which is preliminary data.</text>
</comment>
<dbReference type="Proteomes" id="UP000642809">
    <property type="component" value="Unassembled WGS sequence"/>
</dbReference>
<keyword evidence="1" id="KW-0732">Signal</keyword>
<evidence type="ECO:0000313" key="2">
    <source>
        <dbReference type="EMBL" id="GHB24331.1"/>
    </source>
</evidence>
<evidence type="ECO:0000256" key="1">
    <source>
        <dbReference type="SAM" id="SignalP"/>
    </source>
</evidence>
<dbReference type="EMBL" id="BMYF01000001">
    <property type="protein sequence ID" value="GHB24331.1"/>
    <property type="molecule type" value="Genomic_DNA"/>
</dbReference>
<sequence length="155" mass="17962">MRSTTSLSIVFSMFFSLILFSCNNENDFTDQSHFSEKILGKWVQIQSFDLVDATTNPTAWSWNDVEAGFTLELLKDNSFIYSVYGTCSTGSYRFNPTLQKIDFEFDCPIEIFGEMSQTLTEYFDMNFIQNQRIILEHASNSQTQKQAMSLMEKVR</sequence>
<evidence type="ECO:0008006" key="4">
    <source>
        <dbReference type="Google" id="ProtNLM"/>
    </source>
</evidence>
<feature type="chain" id="PRO_5035306050" description="Lipocalin-like domain-containing protein" evidence="1">
    <location>
        <begin position="22"/>
        <end position="155"/>
    </location>
</feature>
<name>A0A8J3CVQ5_9BACT</name>
<evidence type="ECO:0000313" key="3">
    <source>
        <dbReference type="Proteomes" id="UP000642809"/>
    </source>
</evidence>
<keyword evidence="3" id="KW-1185">Reference proteome</keyword>
<reference evidence="2" key="2">
    <citation type="submission" date="2020-09" db="EMBL/GenBank/DDBJ databases">
        <authorList>
            <person name="Sun Q."/>
            <person name="Kim S."/>
        </authorList>
    </citation>
    <scope>NUCLEOTIDE SEQUENCE</scope>
    <source>
        <strain evidence="2">KCTC 23224</strain>
    </source>
</reference>
<dbReference type="AlphaFoldDB" id="A0A8J3CVQ5"/>
<dbReference type="PROSITE" id="PS51257">
    <property type="entry name" value="PROKAR_LIPOPROTEIN"/>
    <property type="match status" value="1"/>
</dbReference>
<accession>A0A8J3CVQ5</accession>
<proteinExistence type="predicted"/>
<organism evidence="2 3">
    <name type="scientific">Mongoliitalea lutea</name>
    <dbReference type="NCBI Taxonomy" id="849756"/>
    <lineage>
        <taxon>Bacteria</taxon>
        <taxon>Pseudomonadati</taxon>
        <taxon>Bacteroidota</taxon>
        <taxon>Cytophagia</taxon>
        <taxon>Cytophagales</taxon>
        <taxon>Cyclobacteriaceae</taxon>
        <taxon>Mongoliitalea</taxon>
    </lineage>
</organism>
<gene>
    <name evidence="2" type="ORF">GCM10008106_01330</name>
</gene>